<feature type="compositionally biased region" description="Polar residues" evidence="2">
    <location>
        <begin position="1"/>
        <end position="10"/>
    </location>
</feature>
<dbReference type="InterPro" id="IPR056884">
    <property type="entry name" value="NPHP3-like_N"/>
</dbReference>
<dbReference type="InterPro" id="IPR027417">
    <property type="entry name" value="P-loop_NTPase"/>
</dbReference>
<feature type="domain" description="Nephrocystin 3-like N-terminal" evidence="3">
    <location>
        <begin position="96"/>
        <end position="251"/>
    </location>
</feature>
<evidence type="ECO:0000256" key="1">
    <source>
        <dbReference type="ARBA" id="ARBA00022737"/>
    </source>
</evidence>
<reference evidence="4" key="1">
    <citation type="submission" date="2020-11" db="EMBL/GenBank/DDBJ databases">
        <authorList>
            <consortium name="DOE Joint Genome Institute"/>
            <person name="Ahrendt S."/>
            <person name="Riley R."/>
            <person name="Andreopoulos W."/>
            <person name="Labutti K."/>
            <person name="Pangilinan J."/>
            <person name="Ruiz-Duenas F.J."/>
            <person name="Barrasa J.M."/>
            <person name="Sanchez-Garcia M."/>
            <person name="Camarero S."/>
            <person name="Miyauchi S."/>
            <person name="Serrano A."/>
            <person name="Linde D."/>
            <person name="Babiker R."/>
            <person name="Drula E."/>
            <person name="Ayuso-Fernandez I."/>
            <person name="Pacheco R."/>
            <person name="Padilla G."/>
            <person name="Ferreira P."/>
            <person name="Barriuso J."/>
            <person name="Kellner H."/>
            <person name="Castanera R."/>
            <person name="Alfaro M."/>
            <person name="Ramirez L."/>
            <person name="Pisabarro A.G."/>
            <person name="Kuo A."/>
            <person name="Tritt A."/>
            <person name="Lipzen A."/>
            <person name="He G."/>
            <person name="Yan M."/>
            <person name="Ng V."/>
            <person name="Cullen D."/>
            <person name="Martin F."/>
            <person name="Rosso M.-N."/>
            <person name="Henrissat B."/>
            <person name="Hibbett D."/>
            <person name="Martinez A.T."/>
            <person name="Grigoriev I.V."/>
        </authorList>
    </citation>
    <scope>NUCLEOTIDE SEQUENCE</scope>
    <source>
        <strain evidence="4">CIRM-BRFM 674</strain>
    </source>
</reference>
<comment type="caution">
    <text evidence="4">The sequence shown here is derived from an EMBL/GenBank/DDBJ whole genome shotgun (WGS) entry which is preliminary data.</text>
</comment>
<sequence length="258" mass="28539">MSQEASSSRVTLEMTPTHFPNNGAPRPMFEGTRIAASRNQFTQSQPIIHNTIQNNIGNDPFELLYSHVPHPGTPPGCHPNTRETFLQALHATVAQAEGSHQSTLVWIAGEAGVGKSAVMKSFSEQLGSAGKAIGHCFLSKLNPSLNTLESLVPMLAFQLILAIPETRFGVLSIISRCPWVFDMSLEVQLKTLFVAPLQYLPQTDLGPRKQFMVLVDGLDECLDKNEQVKFIRLLETMRSQNLPVTFVISSRPEPHIIR</sequence>
<accession>A0A9P6CWT9</accession>
<dbReference type="Pfam" id="PF24883">
    <property type="entry name" value="NPHP3_N"/>
    <property type="match status" value="1"/>
</dbReference>
<name>A0A9P6CWT9_9AGAR</name>
<keyword evidence="5" id="KW-1185">Reference proteome</keyword>
<dbReference type="AlphaFoldDB" id="A0A9P6CWT9"/>
<dbReference type="EMBL" id="MU155311">
    <property type="protein sequence ID" value="KAF9475975.1"/>
    <property type="molecule type" value="Genomic_DNA"/>
</dbReference>
<evidence type="ECO:0000259" key="3">
    <source>
        <dbReference type="Pfam" id="PF24883"/>
    </source>
</evidence>
<dbReference type="Proteomes" id="UP000807469">
    <property type="component" value="Unassembled WGS sequence"/>
</dbReference>
<evidence type="ECO:0000313" key="5">
    <source>
        <dbReference type="Proteomes" id="UP000807469"/>
    </source>
</evidence>
<protein>
    <recommendedName>
        <fullName evidence="3">Nephrocystin 3-like N-terminal domain-containing protein</fullName>
    </recommendedName>
</protein>
<dbReference type="SUPFAM" id="SSF52540">
    <property type="entry name" value="P-loop containing nucleoside triphosphate hydrolases"/>
    <property type="match status" value="1"/>
</dbReference>
<keyword evidence="1" id="KW-0677">Repeat</keyword>
<dbReference type="PANTHER" id="PTHR10039">
    <property type="entry name" value="AMELOGENIN"/>
    <property type="match status" value="1"/>
</dbReference>
<evidence type="ECO:0000256" key="2">
    <source>
        <dbReference type="SAM" id="MobiDB-lite"/>
    </source>
</evidence>
<feature type="region of interest" description="Disordered" evidence="2">
    <location>
        <begin position="1"/>
        <end position="25"/>
    </location>
</feature>
<dbReference type="Gene3D" id="3.40.50.300">
    <property type="entry name" value="P-loop containing nucleotide triphosphate hydrolases"/>
    <property type="match status" value="1"/>
</dbReference>
<organism evidence="4 5">
    <name type="scientific">Pholiota conissans</name>
    <dbReference type="NCBI Taxonomy" id="109636"/>
    <lineage>
        <taxon>Eukaryota</taxon>
        <taxon>Fungi</taxon>
        <taxon>Dikarya</taxon>
        <taxon>Basidiomycota</taxon>
        <taxon>Agaricomycotina</taxon>
        <taxon>Agaricomycetes</taxon>
        <taxon>Agaricomycetidae</taxon>
        <taxon>Agaricales</taxon>
        <taxon>Agaricineae</taxon>
        <taxon>Strophariaceae</taxon>
        <taxon>Pholiota</taxon>
    </lineage>
</organism>
<evidence type="ECO:0000313" key="4">
    <source>
        <dbReference type="EMBL" id="KAF9475975.1"/>
    </source>
</evidence>
<proteinExistence type="predicted"/>
<gene>
    <name evidence="4" type="ORF">BDN70DRAFT_935414</name>
</gene>
<dbReference type="OrthoDB" id="4760524at2759"/>